<organism evidence="2 3">
    <name type="scientific">Periconia digitata</name>
    <dbReference type="NCBI Taxonomy" id="1303443"/>
    <lineage>
        <taxon>Eukaryota</taxon>
        <taxon>Fungi</taxon>
        <taxon>Dikarya</taxon>
        <taxon>Ascomycota</taxon>
        <taxon>Pezizomycotina</taxon>
        <taxon>Dothideomycetes</taxon>
        <taxon>Pleosporomycetidae</taxon>
        <taxon>Pleosporales</taxon>
        <taxon>Massarineae</taxon>
        <taxon>Periconiaceae</taxon>
        <taxon>Periconia</taxon>
    </lineage>
</organism>
<dbReference type="AlphaFoldDB" id="A0A9W4XYB2"/>
<evidence type="ECO:0000313" key="2">
    <source>
        <dbReference type="EMBL" id="CAI6339382.1"/>
    </source>
</evidence>
<gene>
    <name evidence="2" type="ORF">PDIGIT_LOCUS12540</name>
</gene>
<name>A0A9W4XYB2_9PLEO</name>
<feature type="transmembrane region" description="Helical" evidence="1">
    <location>
        <begin position="110"/>
        <end position="131"/>
    </location>
</feature>
<dbReference type="Proteomes" id="UP001152607">
    <property type="component" value="Unassembled WGS sequence"/>
</dbReference>
<reference evidence="2" key="1">
    <citation type="submission" date="2023-01" db="EMBL/GenBank/DDBJ databases">
        <authorList>
            <person name="Van Ghelder C."/>
            <person name="Rancurel C."/>
        </authorList>
    </citation>
    <scope>NUCLEOTIDE SEQUENCE</scope>
    <source>
        <strain evidence="2">CNCM I-4278</strain>
    </source>
</reference>
<feature type="transmembrane region" description="Helical" evidence="1">
    <location>
        <begin position="40"/>
        <end position="64"/>
    </location>
</feature>
<feature type="transmembrane region" description="Helical" evidence="1">
    <location>
        <begin position="70"/>
        <end position="89"/>
    </location>
</feature>
<evidence type="ECO:0000313" key="3">
    <source>
        <dbReference type="Proteomes" id="UP001152607"/>
    </source>
</evidence>
<sequence>MPRYMTIHDLNKPSVTEHFTTTSFLKRAYSMRNTDSTTTLLRRLGVCLVVLIEAIIMLTLDVYLHESLGALVLMLIFIPLWLLFVVWALGRMELVTTTIRFFRLRLTTQILRRFIYAMIALHVAPFAVLVLDGIFRISGRGFAANVAEWRYYWFAMHMIITIAANVVGMGKEEESSLV</sequence>
<keyword evidence="1" id="KW-0812">Transmembrane</keyword>
<keyword evidence="3" id="KW-1185">Reference proteome</keyword>
<feature type="transmembrane region" description="Helical" evidence="1">
    <location>
        <begin position="151"/>
        <end position="170"/>
    </location>
</feature>
<keyword evidence="1" id="KW-0472">Membrane</keyword>
<proteinExistence type="predicted"/>
<dbReference type="EMBL" id="CAOQHR010000009">
    <property type="protein sequence ID" value="CAI6339382.1"/>
    <property type="molecule type" value="Genomic_DNA"/>
</dbReference>
<keyword evidence="1" id="KW-1133">Transmembrane helix</keyword>
<accession>A0A9W4XYB2</accession>
<comment type="caution">
    <text evidence="2">The sequence shown here is derived from an EMBL/GenBank/DDBJ whole genome shotgun (WGS) entry which is preliminary data.</text>
</comment>
<evidence type="ECO:0000256" key="1">
    <source>
        <dbReference type="SAM" id="Phobius"/>
    </source>
</evidence>
<protein>
    <submittedName>
        <fullName evidence="2">Uncharacterized protein</fullName>
    </submittedName>
</protein>